<name>M3DCZ5_SPHMS</name>
<dbReference type="PANTHER" id="PTHR34002:SF9">
    <property type="entry name" value="XYLOGLUCAN-SPECIFIC ENDO-BETA-1,4-GLUCANASE A"/>
    <property type="match status" value="1"/>
</dbReference>
<dbReference type="AlphaFoldDB" id="M3DCZ5"/>
<dbReference type="InterPro" id="IPR013319">
    <property type="entry name" value="GH11/12"/>
</dbReference>
<evidence type="ECO:0000313" key="4">
    <source>
        <dbReference type="EMBL" id="EMF15689.1"/>
    </source>
</evidence>
<evidence type="ECO:0000313" key="5">
    <source>
        <dbReference type="Proteomes" id="UP000016931"/>
    </source>
</evidence>
<comment type="similarity">
    <text evidence="1 2">Belongs to the glycosyl hydrolase 12 (cellulase H) family.</text>
</comment>
<keyword evidence="2" id="KW-0624">Polysaccharide degradation</keyword>
<keyword evidence="2" id="KW-0119">Carbohydrate metabolism</keyword>
<dbReference type="OMA" id="NLWGQAQ"/>
<accession>M3DCZ5</accession>
<organism evidence="4 5">
    <name type="scientific">Sphaerulina musiva (strain SO2202)</name>
    <name type="common">Poplar stem canker fungus</name>
    <name type="synonym">Septoria musiva</name>
    <dbReference type="NCBI Taxonomy" id="692275"/>
    <lineage>
        <taxon>Eukaryota</taxon>
        <taxon>Fungi</taxon>
        <taxon>Dikarya</taxon>
        <taxon>Ascomycota</taxon>
        <taxon>Pezizomycotina</taxon>
        <taxon>Dothideomycetes</taxon>
        <taxon>Dothideomycetidae</taxon>
        <taxon>Mycosphaerellales</taxon>
        <taxon>Mycosphaerellaceae</taxon>
        <taxon>Sphaerulina</taxon>
    </lineage>
</organism>
<dbReference type="OrthoDB" id="95118at2759"/>
<keyword evidence="3" id="KW-0732">Signal</keyword>
<dbReference type="Pfam" id="PF01670">
    <property type="entry name" value="Glyco_hydro_12"/>
    <property type="match status" value="1"/>
</dbReference>
<evidence type="ECO:0000256" key="1">
    <source>
        <dbReference type="ARBA" id="ARBA00005519"/>
    </source>
</evidence>
<feature type="chain" id="PRO_5004032934" evidence="3">
    <location>
        <begin position="18"/>
        <end position="253"/>
    </location>
</feature>
<dbReference type="InterPro" id="IPR002594">
    <property type="entry name" value="GH12"/>
</dbReference>
<dbReference type="Proteomes" id="UP000016931">
    <property type="component" value="Unassembled WGS sequence"/>
</dbReference>
<sequence length="253" mass="26746">MKAATIFTAAFASLAAAGPTKDTKRADNCEQWGSVVKGDYTVYNNLWNKNAASSGSQCFSVGSLSSGTIAWSTTWSWSGGSGQVKSYPNAVYNPGTKSGKQISKISSMPSVWQWSYSGSGLIADVAYDIFTSSSATGSEEFEIMIWLAALGGAGPISSTYGANGKPTPVGSITIGGVAFDLYKGPNGSMTVFSFVARQQVKSFNADIKQFFQYLVKAQGYKDSQYLISAGAGTEPFEGTNAVFTTTKYSFSIK</sequence>
<proteinExistence type="inferred from homology"/>
<keyword evidence="2 4" id="KW-0378">Hydrolase</keyword>
<dbReference type="SUPFAM" id="SSF49899">
    <property type="entry name" value="Concanavalin A-like lectins/glucanases"/>
    <property type="match status" value="1"/>
</dbReference>
<reference evidence="4 5" key="1">
    <citation type="journal article" date="2012" name="PLoS Pathog.">
        <title>Diverse lifestyles and strategies of plant pathogenesis encoded in the genomes of eighteen Dothideomycetes fungi.</title>
        <authorList>
            <person name="Ohm R.A."/>
            <person name="Feau N."/>
            <person name="Henrissat B."/>
            <person name="Schoch C.L."/>
            <person name="Horwitz B.A."/>
            <person name="Barry K.W."/>
            <person name="Condon B.J."/>
            <person name="Copeland A.C."/>
            <person name="Dhillon B."/>
            <person name="Glaser F."/>
            <person name="Hesse C.N."/>
            <person name="Kosti I."/>
            <person name="LaButti K."/>
            <person name="Lindquist E.A."/>
            <person name="Lucas S."/>
            <person name="Salamov A.A."/>
            <person name="Bradshaw R.E."/>
            <person name="Ciuffetti L."/>
            <person name="Hamelin R.C."/>
            <person name="Kema G.H.J."/>
            <person name="Lawrence C."/>
            <person name="Scott J.A."/>
            <person name="Spatafora J.W."/>
            <person name="Turgeon B.G."/>
            <person name="de Wit P.J.G.M."/>
            <person name="Zhong S."/>
            <person name="Goodwin S.B."/>
            <person name="Grigoriev I.V."/>
        </authorList>
    </citation>
    <scope>NUCLEOTIDE SEQUENCE [LARGE SCALE GENOMIC DNA]</scope>
    <source>
        <strain evidence="4 5">SO2202</strain>
    </source>
</reference>
<keyword evidence="2" id="KW-0326">Glycosidase</keyword>
<dbReference type="HOGENOM" id="CLU_051064_0_1_1"/>
<evidence type="ECO:0000256" key="3">
    <source>
        <dbReference type="SAM" id="SignalP"/>
    </source>
</evidence>
<dbReference type="InterPro" id="IPR013320">
    <property type="entry name" value="ConA-like_dom_sf"/>
</dbReference>
<evidence type="ECO:0000256" key="2">
    <source>
        <dbReference type="RuleBase" id="RU361163"/>
    </source>
</evidence>
<gene>
    <name evidence="4" type="ORF">SEPMUDRAFT_131321</name>
</gene>
<dbReference type="eggNOG" id="ENOG502RXZE">
    <property type="taxonomic scope" value="Eukaryota"/>
</dbReference>
<dbReference type="GeneID" id="27899548"/>
<dbReference type="STRING" id="692275.M3DCZ5"/>
<dbReference type="Gene3D" id="2.60.120.180">
    <property type="match status" value="1"/>
</dbReference>
<dbReference type="PANTHER" id="PTHR34002">
    <property type="entry name" value="BLR1656 PROTEIN"/>
    <property type="match status" value="1"/>
</dbReference>
<dbReference type="RefSeq" id="XP_016763810.1">
    <property type="nucleotide sequence ID" value="XM_016902411.1"/>
</dbReference>
<keyword evidence="5" id="KW-1185">Reference proteome</keyword>
<feature type="signal peptide" evidence="3">
    <location>
        <begin position="1"/>
        <end position="17"/>
    </location>
</feature>
<dbReference type="GO" id="GO:0008810">
    <property type="term" value="F:cellulase activity"/>
    <property type="evidence" value="ECO:0007669"/>
    <property type="project" value="InterPro"/>
</dbReference>
<dbReference type="EMBL" id="KB456261">
    <property type="protein sequence ID" value="EMF15689.1"/>
    <property type="molecule type" value="Genomic_DNA"/>
</dbReference>
<protein>
    <submittedName>
        <fullName evidence="4">Glycoside hydrolase family 12 protein</fullName>
    </submittedName>
</protein>
<dbReference type="GO" id="GO:0000272">
    <property type="term" value="P:polysaccharide catabolic process"/>
    <property type="evidence" value="ECO:0007669"/>
    <property type="project" value="UniProtKB-KW"/>
</dbReference>